<comment type="caution">
    <text evidence="1">The sequence shown here is derived from an EMBL/GenBank/DDBJ whole genome shotgun (WGS) entry which is preliminary data.</text>
</comment>
<gene>
    <name evidence="1" type="ORF">LKD75_05915</name>
</gene>
<evidence type="ECO:0000313" key="1">
    <source>
        <dbReference type="EMBL" id="MCC2119133.1"/>
    </source>
</evidence>
<name>A0AAE3A2C1_9FIRM</name>
<organism evidence="1 2">
    <name type="scientific">Waltera acetigignens</name>
    <dbReference type="NCBI Taxonomy" id="2981769"/>
    <lineage>
        <taxon>Bacteria</taxon>
        <taxon>Bacillati</taxon>
        <taxon>Bacillota</taxon>
        <taxon>Clostridia</taxon>
        <taxon>Lachnospirales</taxon>
        <taxon>Lachnospiraceae</taxon>
        <taxon>Waltera</taxon>
    </lineage>
</organism>
<sequence>MEQSSEYREQLLESYKQAVRPLLPYLPWLEQSAGKRASSIYSGQDIGVNSVSFPVYDGTLLNFVREATKSPLMDRNYAYVYTRHRIRTHQEERDIIQKAGWKEWDILRGILSKYVLGGRTKGNLWSEAVSEQIFYLVLKQMQEIIEFWDKTPANGKL</sequence>
<keyword evidence="2" id="KW-1185">Reference proteome</keyword>
<dbReference type="RefSeq" id="WP_022312283.1">
    <property type="nucleotide sequence ID" value="NZ_JAJEPV010000011.1"/>
</dbReference>
<protein>
    <submittedName>
        <fullName evidence="1">Uncharacterized protein</fullName>
    </submittedName>
</protein>
<proteinExistence type="predicted"/>
<evidence type="ECO:0000313" key="2">
    <source>
        <dbReference type="Proteomes" id="UP001197795"/>
    </source>
</evidence>
<dbReference type="AlphaFoldDB" id="A0AAE3A2C1"/>
<accession>A0AAE3A2C1</accession>
<dbReference type="Proteomes" id="UP001197795">
    <property type="component" value="Unassembled WGS sequence"/>
</dbReference>
<reference evidence="1 2" key="1">
    <citation type="submission" date="2021-10" db="EMBL/GenBank/DDBJ databases">
        <title>Anaerobic single-cell dispensing facilitates the cultivation of human gut bacteria.</title>
        <authorList>
            <person name="Afrizal A."/>
        </authorList>
    </citation>
    <scope>NUCLEOTIDE SEQUENCE [LARGE SCALE GENOMIC DNA]</scope>
    <source>
        <strain evidence="1 2">CLA-AA-H273</strain>
    </source>
</reference>
<dbReference type="EMBL" id="JAJEPV010000011">
    <property type="protein sequence ID" value="MCC2119133.1"/>
    <property type="molecule type" value="Genomic_DNA"/>
</dbReference>